<reference evidence="2 3" key="1">
    <citation type="submission" date="2010-10" db="EMBL/GenBank/DDBJ databases">
        <authorList>
            <person name="Muzny D."/>
            <person name="Qin X."/>
            <person name="Deng J."/>
            <person name="Jiang H."/>
            <person name="Liu Y."/>
            <person name="Qu J."/>
            <person name="Song X.-Z."/>
            <person name="Zhang L."/>
            <person name="Thornton R."/>
            <person name="Coyle M."/>
            <person name="Francisco L."/>
            <person name="Jackson L."/>
            <person name="Javaid M."/>
            <person name="Korchina V."/>
            <person name="Kovar C."/>
            <person name="Mata R."/>
            <person name="Mathew T."/>
            <person name="Ngo R."/>
            <person name="Nguyen L."/>
            <person name="Nguyen N."/>
            <person name="Okwuonu G."/>
            <person name="Ongeri F."/>
            <person name="Pham C."/>
            <person name="Simmons D."/>
            <person name="Wilczek-Boney K."/>
            <person name="Hale W."/>
            <person name="Jakkamsetti A."/>
            <person name="Pham P."/>
            <person name="Ruth R."/>
            <person name="San Lucas F."/>
            <person name="Warren J."/>
            <person name="Zhang J."/>
            <person name="Zhao Z."/>
            <person name="Zhou C."/>
            <person name="Zhu D."/>
            <person name="Lee S."/>
            <person name="Bess C."/>
            <person name="Blankenburg K."/>
            <person name="Forbes L."/>
            <person name="Fu Q."/>
            <person name="Gubbala S."/>
            <person name="Hirani K."/>
            <person name="Jayaseelan J.C."/>
            <person name="Lara F."/>
            <person name="Munidasa M."/>
            <person name="Palculict T."/>
            <person name="Patil S."/>
            <person name="Pu L.-L."/>
            <person name="Saada N."/>
            <person name="Tang L."/>
            <person name="Weissenberger G."/>
            <person name="Zhu Y."/>
            <person name="Hemphill L."/>
            <person name="Shang Y."/>
            <person name="Youmans B."/>
            <person name="Ayvaz T."/>
            <person name="Ross M."/>
            <person name="Santibanez J."/>
            <person name="Aqrawi P."/>
            <person name="Gross S."/>
            <person name="Joshi V."/>
            <person name="Fowler G."/>
            <person name="Nazareth L."/>
            <person name="Reid J."/>
            <person name="Worley K."/>
            <person name="Petrosino J."/>
            <person name="Highlander S."/>
            <person name="Gibbs R."/>
        </authorList>
    </citation>
    <scope>NUCLEOTIDE SEQUENCE [LARGE SCALE GENOMIC DNA]</scope>
    <source>
        <strain evidence="2 3">F0287</strain>
    </source>
</reference>
<sequence length="52" mass="6053">MPIMSEIRIIPPRGMDGSDRLEKELEDSEGNGEVRKRRGRFFDEKRLLDGYG</sequence>
<proteinExistence type="predicted"/>
<evidence type="ECO:0000313" key="2">
    <source>
        <dbReference type="EMBL" id="EFS97608.1"/>
    </source>
</evidence>
<evidence type="ECO:0000256" key="1">
    <source>
        <dbReference type="SAM" id="MobiDB-lite"/>
    </source>
</evidence>
<comment type="caution">
    <text evidence="2">The sequence shown here is derived from an EMBL/GenBank/DDBJ whole genome shotgun (WGS) entry which is preliminary data.</text>
</comment>
<dbReference type="EMBL" id="AEOH01000032">
    <property type="protein sequence ID" value="EFS97608.1"/>
    <property type="molecule type" value="Genomic_DNA"/>
</dbReference>
<name>E4MRS0_CAPOC</name>
<organism evidence="2 3">
    <name type="scientific">Capnocytophaga ochracea F0287</name>
    <dbReference type="NCBI Taxonomy" id="873517"/>
    <lineage>
        <taxon>Bacteria</taxon>
        <taxon>Pseudomonadati</taxon>
        <taxon>Bacteroidota</taxon>
        <taxon>Flavobacteriia</taxon>
        <taxon>Flavobacteriales</taxon>
        <taxon>Flavobacteriaceae</taxon>
        <taxon>Capnocytophaga</taxon>
    </lineage>
</organism>
<dbReference type="HOGENOM" id="CLU_213711_0_0_10"/>
<dbReference type="Proteomes" id="UP000005391">
    <property type="component" value="Unassembled WGS sequence"/>
</dbReference>
<evidence type="ECO:0000313" key="3">
    <source>
        <dbReference type="Proteomes" id="UP000005391"/>
    </source>
</evidence>
<accession>E4MRS0</accession>
<protein>
    <submittedName>
        <fullName evidence="2">Uncharacterized protein</fullName>
    </submittedName>
</protein>
<gene>
    <name evidence="2" type="ORF">HMPREF1977_1080</name>
</gene>
<feature type="region of interest" description="Disordered" evidence="1">
    <location>
        <begin position="11"/>
        <end position="33"/>
    </location>
</feature>
<dbReference type="AlphaFoldDB" id="E4MRS0"/>